<proteinExistence type="predicted"/>
<feature type="compositionally biased region" description="Polar residues" evidence="6">
    <location>
        <begin position="90"/>
        <end position="102"/>
    </location>
</feature>
<keyword evidence="5" id="KW-0408">Iron</keyword>
<evidence type="ECO:0000256" key="6">
    <source>
        <dbReference type="SAM" id="MobiDB-lite"/>
    </source>
</evidence>
<accession>A0A7J6MX02</accession>
<dbReference type="GO" id="GO:0005783">
    <property type="term" value="C:endoplasmic reticulum"/>
    <property type="evidence" value="ECO:0007669"/>
    <property type="project" value="UniProtKB-SubCell"/>
</dbReference>
<dbReference type="SUPFAM" id="SSF55856">
    <property type="entry name" value="Cytochrome b5-like heme/steroid binding domain"/>
    <property type="match status" value="1"/>
</dbReference>
<evidence type="ECO:0000313" key="7">
    <source>
        <dbReference type="EMBL" id="KAF4675887.1"/>
    </source>
</evidence>
<evidence type="ECO:0000256" key="5">
    <source>
        <dbReference type="ARBA" id="ARBA00023004"/>
    </source>
</evidence>
<gene>
    <name evidence="7" type="ORF">FOL47_007128</name>
</gene>
<sequence length="180" mass="20012">MAVGHSASVCVSPLDRRDLYGPGGRYHLFAGKDATRAFALMSFKPEDIENSTSTEGFQEENWQALQEWVDKYEKYEKVGVLVYPDAGDASRQSQPEDLTSAESPCDADVEEEPPETPSEGRDPPVGSSTVRRKLKVDRRKVGHLEDSYDEDSRRALTETGISSEGMLASEDRSKETDPQH</sequence>
<dbReference type="AlphaFoldDB" id="A0A7J6MX02"/>
<feature type="compositionally biased region" description="Acidic residues" evidence="6">
    <location>
        <begin position="105"/>
        <end position="114"/>
    </location>
</feature>
<protein>
    <recommendedName>
        <fullName evidence="9">Membrane-associated progesterone receptor component 1</fullName>
    </recommendedName>
</protein>
<dbReference type="PANTHER" id="PTHR10281">
    <property type="entry name" value="MEMBRANE-ASSOCIATED PROGESTERONE RECEPTOR COMPONENT-RELATED"/>
    <property type="match status" value="1"/>
</dbReference>
<organism evidence="7 8">
    <name type="scientific">Perkinsus chesapeaki</name>
    <name type="common">Clam parasite</name>
    <name type="synonym">Perkinsus andrewsi</name>
    <dbReference type="NCBI Taxonomy" id="330153"/>
    <lineage>
        <taxon>Eukaryota</taxon>
        <taxon>Sar</taxon>
        <taxon>Alveolata</taxon>
        <taxon>Perkinsozoa</taxon>
        <taxon>Perkinsea</taxon>
        <taxon>Perkinsida</taxon>
        <taxon>Perkinsidae</taxon>
        <taxon>Perkinsus</taxon>
    </lineage>
</organism>
<comment type="caution">
    <text evidence="7">The sequence shown here is derived from an EMBL/GenBank/DDBJ whole genome shotgun (WGS) entry which is preliminary data.</text>
</comment>
<name>A0A7J6MX02_PERCH</name>
<dbReference type="InterPro" id="IPR050577">
    <property type="entry name" value="MAPR/NEUFC/NENF-like"/>
</dbReference>
<dbReference type="GO" id="GO:0016020">
    <property type="term" value="C:membrane"/>
    <property type="evidence" value="ECO:0007669"/>
    <property type="project" value="TreeGrafter"/>
</dbReference>
<keyword evidence="2" id="KW-0349">Heme</keyword>
<dbReference type="OrthoDB" id="438979at2759"/>
<feature type="compositionally biased region" description="Basic and acidic residues" evidence="6">
    <location>
        <begin position="142"/>
        <end position="156"/>
    </location>
</feature>
<evidence type="ECO:0000256" key="2">
    <source>
        <dbReference type="ARBA" id="ARBA00022617"/>
    </source>
</evidence>
<feature type="compositionally biased region" description="Basic and acidic residues" evidence="6">
    <location>
        <begin position="169"/>
        <end position="180"/>
    </location>
</feature>
<evidence type="ECO:0000313" key="8">
    <source>
        <dbReference type="Proteomes" id="UP000591131"/>
    </source>
</evidence>
<evidence type="ECO:0000256" key="4">
    <source>
        <dbReference type="ARBA" id="ARBA00022824"/>
    </source>
</evidence>
<keyword evidence="3" id="KW-0479">Metal-binding</keyword>
<evidence type="ECO:0008006" key="9">
    <source>
        <dbReference type="Google" id="ProtNLM"/>
    </source>
</evidence>
<dbReference type="GO" id="GO:0046872">
    <property type="term" value="F:metal ion binding"/>
    <property type="evidence" value="ECO:0007669"/>
    <property type="project" value="UniProtKB-KW"/>
</dbReference>
<dbReference type="EMBL" id="JAAPAO010000041">
    <property type="protein sequence ID" value="KAF4675887.1"/>
    <property type="molecule type" value="Genomic_DNA"/>
</dbReference>
<dbReference type="Proteomes" id="UP000591131">
    <property type="component" value="Unassembled WGS sequence"/>
</dbReference>
<reference evidence="7 8" key="1">
    <citation type="submission" date="2020-04" db="EMBL/GenBank/DDBJ databases">
        <title>Perkinsus chesapeaki whole genome sequence.</title>
        <authorList>
            <person name="Bogema D.R."/>
        </authorList>
    </citation>
    <scope>NUCLEOTIDE SEQUENCE [LARGE SCALE GENOMIC DNA]</scope>
    <source>
        <strain evidence="7">ATCC PRA-425</strain>
    </source>
</reference>
<comment type="subcellular location">
    <subcellularLocation>
        <location evidence="1">Endoplasmic reticulum</location>
    </subcellularLocation>
</comment>
<keyword evidence="4" id="KW-0256">Endoplasmic reticulum</keyword>
<evidence type="ECO:0000256" key="3">
    <source>
        <dbReference type="ARBA" id="ARBA00022723"/>
    </source>
</evidence>
<dbReference type="Gene3D" id="3.10.120.10">
    <property type="entry name" value="Cytochrome b5-like heme/steroid binding domain"/>
    <property type="match status" value="1"/>
</dbReference>
<evidence type="ECO:0000256" key="1">
    <source>
        <dbReference type="ARBA" id="ARBA00004240"/>
    </source>
</evidence>
<feature type="region of interest" description="Disordered" evidence="6">
    <location>
        <begin position="86"/>
        <end position="180"/>
    </location>
</feature>
<feature type="compositionally biased region" description="Basic residues" evidence="6">
    <location>
        <begin position="130"/>
        <end position="141"/>
    </location>
</feature>
<dbReference type="PANTHER" id="PTHR10281:SF72">
    <property type="entry name" value="NEUDESIN"/>
    <property type="match status" value="1"/>
</dbReference>
<keyword evidence="8" id="KW-1185">Reference proteome</keyword>
<dbReference type="InterPro" id="IPR036400">
    <property type="entry name" value="Cyt_B5-like_heme/steroid_sf"/>
</dbReference>